<dbReference type="CDD" id="cd04301">
    <property type="entry name" value="NAT_SF"/>
    <property type="match status" value="1"/>
</dbReference>
<dbReference type="Pfam" id="PF13508">
    <property type="entry name" value="Acetyltransf_7"/>
    <property type="match status" value="1"/>
</dbReference>
<reference evidence="2 3" key="1">
    <citation type="journal article" date="2018" name="Mol. Biol. Evol.">
        <title>Broad Genomic Sampling Reveals a Smut Pathogenic Ancestry of the Fungal Clade Ustilaginomycotina.</title>
        <authorList>
            <person name="Kijpornyongpan T."/>
            <person name="Mondo S.J."/>
            <person name="Barry K."/>
            <person name="Sandor L."/>
            <person name="Lee J."/>
            <person name="Lipzen A."/>
            <person name="Pangilinan J."/>
            <person name="LaButti K."/>
            <person name="Hainaut M."/>
            <person name="Henrissat B."/>
            <person name="Grigoriev I.V."/>
            <person name="Spatafora J.W."/>
            <person name="Aime M.C."/>
        </authorList>
    </citation>
    <scope>NUCLEOTIDE SEQUENCE [LARGE SCALE GENOMIC DNA]</scope>
    <source>
        <strain evidence="2 3">MCA 4186</strain>
    </source>
</reference>
<evidence type="ECO:0000313" key="2">
    <source>
        <dbReference type="EMBL" id="PWN96599.1"/>
    </source>
</evidence>
<evidence type="ECO:0000259" key="1">
    <source>
        <dbReference type="PROSITE" id="PS51186"/>
    </source>
</evidence>
<dbReference type="InterPro" id="IPR016181">
    <property type="entry name" value="Acyl_CoA_acyltransferase"/>
</dbReference>
<keyword evidence="2" id="KW-0808">Transferase</keyword>
<dbReference type="PROSITE" id="PS51186">
    <property type="entry name" value="GNAT"/>
    <property type="match status" value="1"/>
</dbReference>
<dbReference type="PANTHER" id="PTHR42791:SF1">
    <property type="entry name" value="N-ACETYLTRANSFERASE DOMAIN-CONTAINING PROTEIN"/>
    <property type="match status" value="1"/>
</dbReference>
<gene>
    <name evidence="2" type="ORF">FA09DRAFT_331092</name>
</gene>
<dbReference type="STRING" id="58919.A0A316Z4T5"/>
<organism evidence="2 3">
    <name type="scientific">Tilletiopsis washingtonensis</name>
    <dbReference type="NCBI Taxonomy" id="58919"/>
    <lineage>
        <taxon>Eukaryota</taxon>
        <taxon>Fungi</taxon>
        <taxon>Dikarya</taxon>
        <taxon>Basidiomycota</taxon>
        <taxon>Ustilaginomycotina</taxon>
        <taxon>Exobasidiomycetes</taxon>
        <taxon>Entylomatales</taxon>
        <taxon>Entylomatales incertae sedis</taxon>
        <taxon>Tilletiopsis</taxon>
    </lineage>
</organism>
<proteinExistence type="predicted"/>
<feature type="domain" description="N-acetyltransferase" evidence="1">
    <location>
        <begin position="65"/>
        <end position="215"/>
    </location>
</feature>
<dbReference type="RefSeq" id="XP_025596878.1">
    <property type="nucleotide sequence ID" value="XM_025742866.1"/>
</dbReference>
<protein>
    <submittedName>
        <fullName evidence="2">Acyl-CoA N-acyltransferase</fullName>
    </submittedName>
</protein>
<dbReference type="InterPro" id="IPR000182">
    <property type="entry name" value="GNAT_dom"/>
</dbReference>
<dbReference type="SUPFAM" id="SSF55729">
    <property type="entry name" value="Acyl-CoA N-acyltransferases (Nat)"/>
    <property type="match status" value="1"/>
</dbReference>
<accession>A0A316Z4T5</accession>
<dbReference type="EMBL" id="KZ819298">
    <property type="protein sequence ID" value="PWN96599.1"/>
    <property type="molecule type" value="Genomic_DNA"/>
</dbReference>
<dbReference type="OrthoDB" id="2533247at2759"/>
<dbReference type="AlphaFoldDB" id="A0A316Z4T5"/>
<dbReference type="Proteomes" id="UP000245946">
    <property type="component" value="Unassembled WGS sequence"/>
</dbReference>
<dbReference type="PANTHER" id="PTHR42791">
    <property type="entry name" value="GNAT FAMILY ACETYLTRANSFERASE"/>
    <property type="match status" value="1"/>
</dbReference>
<dbReference type="GO" id="GO:0016747">
    <property type="term" value="F:acyltransferase activity, transferring groups other than amino-acyl groups"/>
    <property type="evidence" value="ECO:0007669"/>
    <property type="project" value="InterPro"/>
</dbReference>
<dbReference type="GeneID" id="37270410"/>
<keyword evidence="3" id="KW-1185">Reference proteome</keyword>
<dbReference type="InterPro" id="IPR052523">
    <property type="entry name" value="Trichothecene_AcTrans"/>
</dbReference>
<keyword evidence="2" id="KW-0012">Acyltransferase</keyword>
<evidence type="ECO:0000313" key="3">
    <source>
        <dbReference type="Proteomes" id="UP000245946"/>
    </source>
</evidence>
<dbReference type="Gene3D" id="3.40.630.30">
    <property type="match status" value="1"/>
</dbReference>
<name>A0A316Z4T5_9BASI</name>
<sequence>MAVTFDVVPATQADLAAGARLMAASFAEPMLPIFHDSTSESMMAYRASQLQRFLVAQAQGTHPPTRFLVARDRDAHADEPLLGLVVWQVLHEPQVEGSQDSEKGGVLPKTAPMPHDSDEEAFAALKREAQAALDRCTQGRPVCYVPYLIVAPHAQRRGVGAALMARALAHAKEGGRLCYLDAAPTPSAEPFYRKLGFVAHGWFGSTVQLLAMTWEM</sequence>